<evidence type="ECO:0000313" key="6">
    <source>
        <dbReference type="Proteomes" id="UP000218334"/>
    </source>
</evidence>
<evidence type="ECO:0000256" key="2">
    <source>
        <dbReference type="ARBA" id="ARBA00022763"/>
    </source>
</evidence>
<dbReference type="GO" id="GO:0010772">
    <property type="term" value="P:meiotic DNA recombinase assembly involved in reciprocal meiotic recombination"/>
    <property type="evidence" value="ECO:0007669"/>
    <property type="project" value="TreeGrafter"/>
</dbReference>
<gene>
    <name evidence="5" type="ORF">ARMSODRAFT_229611</name>
</gene>
<evidence type="ECO:0000256" key="3">
    <source>
        <dbReference type="ARBA" id="ARBA00023204"/>
    </source>
</evidence>
<dbReference type="PANTHER" id="PTHR28529">
    <property type="entry name" value="DNA REPAIR PROTEIN SWI5 HOMOLOG"/>
    <property type="match status" value="1"/>
</dbReference>
<dbReference type="GO" id="GO:0034974">
    <property type="term" value="C:Swi5-Swi2 complex"/>
    <property type="evidence" value="ECO:0007669"/>
    <property type="project" value="TreeGrafter"/>
</dbReference>
<feature type="coiled-coil region" evidence="4">
    <location>
        <begin position="7"/>
        <end position="34"/>
    </location>
</feature>
<sequence length="83" mass="9215">MHVAFSAKKQEARIAALEAEVDNLQRELGENEDADSIVKRHIKLLHQYNESKDAAQILIGKLALLKEVTVTQVHADLDLPTGD</sequence>
<dbReference type="EMBL" id="KZ293416">
    <property type="protein sequence ID" value="PBK76526.1"/>
    <property type="molecule type" value="Genomic_DNA"/>
</dbReference>
<reference evidence="6" key="1">
    <citation type="journal article" date="2017" name="Nat. Ecol. Evol.">
        <title>Genome expansion and lineage-specific genetic innovations in the forest pathogenic fungi Armillaria.</title>
        <authorList>
            <person name="Sipos G."/>
            <person name="Prasanna A.N."/>
            <person name="Walter M.C."/>
            <person name="O'Connor E."/>
            <person name="Balint B."/>
            <person name="Krizsan K."/>
            <person name="Kiss B."/>
            <person name="Hess J."/>
            <person name="Varga T."/>
            <person name="Slot J."/>
            <person name="Riley R."/>
            <person name="Boka B."/>
            <person name="Rigling D."/>
            <person name="Barry K."/>
            <person name="Lee J."/>
            <person name="Mihaltcheva S."/>
            <person name="LaButti K."/>
            <person name="Lipzen A."/>
            <person name="Waldron R."/>
            <person name="Moloney N.M."/>
            <person name="Sperisen C."/>
            <person name="Kredics L."/>
            <person name="Vagvoelgyi C."/>
            <person name="Patrignani A."/>
            <person name="Fitzpatrick D."/>
            <person name="Nagy I."/>
            <person name="Doyle S."/>
            <person name="Anderson J.B."/>
            <person name="Grigoriev I.V."/>
            <person name="Gueldener U."/>
            <person name="Muensterkoetter M."/>
            <person name="Nagy L.G."/>
        </authorList>
    </citation>
    <scope>NUCLEOTIDE SEQUENCE [LARGE SCALE GENOMIC DNA]</scope>
    <source>
        <strain evidence="6">28-4</strain>
    </source>
</reference>
<dbReference type="AlphaFoldDB" id="A0A2H3CMI9"/>
<keyword evidence="2" id="KW-0227">DNA damage</keyword>
<dbReference type="GO" id="GO:0032798">
    <property type="term" value="C:Swi5-Sfr1 complex"/>
    <property type="evidence" value="ECO:0007669"/>
    <property type="project" value="TreeGrafter"/>
</dbReference>
<keyword evidence="6" id="KW-1185">Reference proteome</keyword>
<keyword evidence="4" id="KW-0175">Coiled coil</keyword>
<organism evidence="5 6">
    <name type="scientific">Armillaria solidipes</name>
    <dbReference type="NCBI Taxonomy" id="1076256"/>
    <lineage>
        <taxon>Eukaryota</taxon>
        <taxon>Fungi</taxon>
        <taxon>Dikarya</taxon>
        <taxon>Basidiomycota</taxon>
        <taxon>Agaricomycotina</taxon>
        <taxon>Agaricomycetes</taxon>
        <taxon>Agaricomycetidae</taxon>
        <taxon>Agaricales</taxon>
        <taxon>Marasmiineae</taxon>
        <taxon>Physalacriaceae</taxon>
        <taxon>Armillaria</taxon>
    </lineage>
</organism>
<name>A0A2H3CMI9_9AGAR</name>
<evidence type="ECO:0000313" key="5">
    <source>
        <dbReference type="EMBL" id="PBK76526.1"/>
    </source>
</evidence>
<evidence type="ECO:0008006" key="7">
    <source>
        <dbReference type="Google" id="ProtNLM"/>
    </source>
</evidence>
<evidence type="ECO:0000256" key="1">
    <source>
        <dbReference type="ARBA" id="ARBA00008060"/>
    </source>
</evidence>
<protein>
    <recommendedName>
        <fullName evidence="7">Swi5-domain-containing protein</fullName>
    </recommendedName>
</protein>
<dbReference type="Gene3D" id="1.20.5.170">
    <property type="match status" value="1"/>
</dbReference>
<accession>A0A2H3CMI9</accession>
<dbReference type="GO" id="GO:0000709">
    <property type="term" value="P:meiotic joint molecule formation"/>
    <property type="evidence" value="ECO:0007669"/>
    <property type="project" value="TreeGrafter"/>
</dbReference>
<keyword evidence="3" id="KW-0234">DNA repair</keyword>
<comment type="similarity">
    <text evidence="1">Belongs to the SWI5/SAE3 family.</text>
</comment>
<dbReference type="InterPro" id="IPR010760">
    <property type="entry name" value="DNA-repair_Swi5"/>
</dbReference>
<proteinExistence type="inferred from homology"/>
<dbReference type="Pfam" id="PF07061">
    <property type="entry name" value="Swi5"/>
    <property type="match status" value="1"/>
</dbReference>
<dbReference type="PANTHER" id="PTHR28529:SF2">
    <property type="entry name" value="DNA REPAIR PROTEIN SWI5 HOMOLOG"/>
    <property type="match status" value="1"/>
</dbReference>
<dbReference type="Proteomes" id="UP000218334">
    <property type="component" value="Unassembled WGS sequence"/>
</dbReference>
<evidence type="ECO:0000256" key="4">
    <source>
        <dbReference type="SAM" id="Coils"/>
    </source>
</evidence>
<dbReference type="STRING" id="1076256.A0A2H3CMI9"/>